<accession>A0A833TMG2</accession>
<dbReference type="EMBL" id="WSZM01000038">
    <property type="protein sequence ID" value="KAF4045895.1"/>
    <property type="molecule type" value="Genomic_DNA"/>
</dbReference>
<keyword evidence="3" id="KW-1185">Reference proteome</keyword>
<dbReference type="Proteomes" id="UP000602510">
    <property type="component" value="Unassembled WGS sequence"/>
</dbReference>
<evidence type="ECO:0000313" key="3">
    <source>
        <dbReference type="Proteomes" id="UP000602510"/>
    </source>
</evidence>
<gene>
    <name evidence="1" type="ORF">GN244_ATG01727</name>
    <name evidence="2" type="ORF">GN958_ATG16909</name>
</gene>
<evidence type="ECO:0000313" key="2">
    <source>
        <dbReference type="EMBL" id="KAF4133572.1"/>
    </source>
</evidence>
<reference evidence="1" key="1">
    <citation type="submission" date="2020-04" db="EMBL/GenBank/DDBJ databases">
        <title>Hybrid Assembly of Korean Phytophthora infestans isolates.</title>
        <authorList>
            <person name="Prokchorchik M."/>
            <person name="Lee Y."/>
            <person name="Seo J."/>
            <person name="Cho J.-H."/>
            <person name="Park Y.-E."/>
            <person name="Jang D.-C."/>
            <person name="Im J.-S."/>
            <person name="Choi J.-G."/>
            <person name="Park H.-J."/>
            <person name="Lee G.-B."/>
            <person name="Lee Y.-G."/>
            <person name="Hong S.-Y."/>
            <person name="Cho K."/>
            <person name="Sohn K.H."/>
        </authorList>
    </citation>
    <scope>NUCLEOTIDE SEQUENCE</scope>
    <source>
        <strain evidence="1">KR_1_A1</strain>
        <strain evidence="2">KR_2_A2</strain>
    </source>
</reference>
<proteinExistence type="predicted"/>
<comment type="caution">
    <text evidence="1">The sequence shown here is derived from an EMBL/GenBank/DDBJ whole genome shotgun (WGS) entry which is preliminary data.</text>
</comment>
<name>A0A833TMG2_PHYIN</name>
<evidence type="ECO:0000313" key="1">
    <source>
        <dbReference type="EMBL" id="KAF4045895.1"/>
    </source>
</evidence>
<protein>
    <submittedName>
        <fullName evidence="1">Uncharacterized protein</fullName>
    </submittedName>
</protein>
<sequence>MKKRQLRVWGSLATTVSLNLISHVAKPLSIISAYRNTFKVVDTQTLPWKSHLSSKSVYVDLHCVALGICITASKIPHAGYAAHTKACAAITSFTFENGVSATETTVVYPVHVADIVVVGIVADVAPVIVSA</sequence>
<dbReference type="Proteomes" id="UP000704712">
    <property type="component" value="Unassembled WGS sequence"/>
</dbReference>
<dbReference type="EMBL" id="JAACNO010002359">
    <property type="protein sequence ID" value="KAF4133572.1"/>
    <property type="molecule type" value="Genomic_DNA"/>
</dbReference>
<dbReference type="AlphaFoldDB" id="A0A833TMG2"/>
<organism evidence="1 3">
    <name type="scientific">Phytophthora infestans</name>
    <name type="common">Potato late blight agent</name>
    <name type="synonym">Botrytis infestans</name>
    <dbReference type="NCBI Taxonomy" id="4787"/>
    <lineage>
        <taxon>Eukaryota</taxon>
        <taxon>Sar</taxon>
        <taxon>Stramenopiles</taxon>
        <taxon>Oomycota</taxon>
        <taxon>Peronosporomycetes</taxon>
        <taxon>Peronosporales</taxon>
        <taxon>Peronosporaceae</taxon>
        <taxon>Phytophthora</taxon>
    </lineage>
</organism>